<protein>
    <recommendedName>
        <fullName evidence="4">BZIP domain-containing protein</fullName>
    </recommendedName>
</protein>
<comment type="caution">
    <text evidence="2">The sequence shown here is derived from an EMBL/GenBank/DDBJ whole genome shotgun (WGS) entry which is preliminary data.</text>
</comment>
<dbReference type="Gene3D" id="1.20.5.170">
    <property type="match status" value="1"/>
</dbReference>
<sequence length="199" mass="22340">MEQQATPRSNTQAPTRYRAISLHILASFAVVLWTRNLHALVIAADTETVTYLDVSRVTKTRRQSASNMTASQLARKRANDRLAQRAMRARNKARVESLEAEVRELRVKLNEQSSTALQQLIARNHALENELVRLMEQIRPDNSPSSLSMFHDTAIGSTNIRSNTRQNADRINDYCVLSCGNSADSLRRFRKPGPVDPGG</sequence>
<dbReference type="EMBL" id="AZHF01000007">
    <property type="protein sequence ID" value="OAA73071.1"/>
    <property type="molecule type" value="Genomic_DNA"/>
</dbReference>
<evidence type="ECO:0008006" key="4">
    <source>
        <dbReference type="Google" id="ProtNLM"/>
    </source>
</evidence>
<dbReference type="SUPFAM" id="SSF57959">
    <property type="entry name" value="Leucine zipper domain"/>
    <property type="match status" value="1"/>
</dbReference>
<dbReference type="CDD" id="cd14688">
    <property type="entry name" value="bZIP_YAP"/>
    <property type="match status" value="1"/>
</dbReference>
<proteinExistence type="predicted"/>
<dbReference type="InterPro" id="IPR046347">
    <property type="entry name" value="bZIP_sf"/>
</dbReference>
<name>A0A168DVY3_CORDF</name>
<gene>
    <name evidence="2" type="ORF">LEL_08855</name>
</gene>
<evidence type="ECO:0000313" key="3">
    <source>
        <dbReference type="Proteomes" id="UP000076881"/>
    </source>
</evidence>
<accession>A0A168DVY3</accession>
<evidence type="ECO:0000313" key="2">
    <source>
        <dbReference type="EMBL" id="OAA73071.1"/>
    </source>
</evidence>
<dbReference type="GO" id="GO:0003700">
    <property type="term" value="F:DNA-binding transcription factor activity"/>
    <property type="evidence" value="ECO:0007669"/>
    <property type="project" value="InterPro"/>
</dbReference>
<keyword evidence="3" id="KW-1185">Reference proteome</keyword>
<keyword evidence="1" id="KW-0175">Coiled coil</keyword>
<organism evidence="2 3">
    <name type="scientific">Akanthomyces lecanii RCEF 1005</name>
    <dbReference type="NCBI Taxonomy" id="1081108"/>
    <lineage>
        <taxon>Eukaryota</taxon>
        <taxon>Fungi</taxon>
        <taxon>Dikarya</taxon>
        <taxon>Ascomycota</taxon>
        <taxon>Pezizomycotina</taxon>
        <taxon>Sordariomycetes</taxon>
        <taxon>Hypocreomycetidae</taxon>
        <taxon>Hypocreales</taxon>
        <taxon>Cordycipitaceae</taxon>
        <taxon>Akanthomyces</taxon>
        <taxon>Cordyceps confragosa</taxon>
    </lineage>
</organism>
<feature type="coiled-coil region" evidence="1">
    <location>
        <begin position="88"/>
        <end position="137"/>
    </location>
</feature>
<dbReference type="AlphaFoldDB" id="A0A168DVY3"/>
<dbReference type="OrthoDB" id="3535998at2759"/>
<evidence type="ECO:0000256" key="1">
    <source>
        <dbReference type="SAM" id="Coils"/>
    </source>
</evidence>
<dbReference type="Proteomes" id="UP000076881">
    <property type="component" value="Unassembled WGS sequence"/>
</dbReference>
<reference evidence="2 3" key="1">
    <citation type="journal article" date="2016" name="Genome Biol. Evol.">
        <title>Divergent and convergent evolution of fungal pathogenicity.</title>
        <authorList>
            <person name="Shang Y."/>
            <person name="Xiao G."/>
            <person name="Zheng P."/>
            <person name="Cen K."/>
            <person name="Zhan S."/>
            <person name="Wang C."/>
        </authorList>
    </citation>
    <scope>NUCLEOTIDE SEQUENCE [LARGE SCALE GENOMIC DNA]</scope>
    <source>
        <strain evidence="2 3">RCEF 1005</strain>
    </source>
</reference>